<dbReference type="InterPro" id="IPR034660">
    <property type="entry name" value="DinB/YfiT-like"/>
</dbReference>
<proteinExistence type="inferred from homology"/>
<evidence type="ECO:0000256" key="1">
    <source>
        <dbReference type="ARBA" id="ARBA00008635"/>
    </source>
</evidence>
<dbReference type="Proteomes" id="UP000654345">
    <property type="component" value="Unassembled WGS sequence"/>
</dbReference>
<keyword evidence="4" id="KW-1185">Reference proteome</keyword>
<evidence type="ECO:0000256" key="2">
    <source>
        <dbReference type="ARBA" id="ARBA00022723"/>
    </source>
</evidence>
<comment type="similarity">
    <text evidence="1">Belongs to the DinB family.</text>
</comment>
<accession>A0ABQ3UVY2</accession>
<protein>
    <recommendedName>
        <fullName evidence="5">Damage-inducible protein DinB</fullName>
    </recommendedName>
</protein>
<dbReference type="SUPFAM" id="SSF109854">
    <property type="entry name" value="DinB/YfiT-like putative metalloenzymes"/>
    <property type="match status" value="1"/>
</dbReference>
<dbReference type="Gene3D" id="1.20.120.450">
    <property type="entry name" value="dinb family like domain"/>
    <property type="match status" value="1"/>
</dbReference>
<dbReference type="EMBL" id="BNJG01000002">
    <property type="protein sequence ID" value="GHO56820.1"/>
    <property type="molecule type" value="Genomic_DNA"/>
</dbReference>
<evidence type="ECO:0000313" key="3">
    <source>
        <dbReference type="EMBL" id="GHO56820.1"/>
    </source>
</evidence>
<dbReference type="InterPro" id="IPR007837">
    <property type="entry name" value="DinB"/>
</dbReference>
<name>A0ABQ3UVY2_9CHLR</name>
<keyword evidence="2" id="KW-0479">Metal-binding</keyword>
<comment type="caution">
    <text evidence="3">The sequence shown here is derived from an EMBL/GenBank/DDBJ whole genome shotgun (WGS) entry which is preliminary data.</text>
</comment>
<reference evidence="3 4" key="1">
    <citation type="journal article" date="2021" name="Int. J. Syst. Evol. Microbiol.">
        <title>Reticulibacter mediterranei gen. nov., sp. nov., within the new family Reticulibacteraceae fam. nov., and Ktedonospora formicarum gen. nov., sp. nov., Ktedonobacter robiniae sp. nov., Dictyobacter formicarum sp. nov. and Dictyobacter arantiisoli sp. nov., belonging to the class Ktedonobacteria.</title>
        <authorList>
            <person name="Yabe S."/>
            <person name="Zheng Y."/>
            <person name="Wang C.M."/>
            <person name="Sakai Y."/>
            <person name="Abe K."/>
            <person name="Yokota A."/>
            <person name="Donadio S."/>
            <person name="Cavaletti L."/>
            <person name="Monciardini P."/>
        </authorList>
    </citation>
    <scope>NUCLEOTIDE SEQUENCE [LARGE SCALE GENOMIC DNA]</scope>
    <source>
        <strain evidence="3 4">SOSP1-30</strain>
    </source>
</reference>
<evidence type="ECO:0000313" key="4">
    <source>
        <dbReference type="Proteomes" id="UP000654345"/>
    </source>
</evidence>
<organism evidence="3 4">
    <name type="scientific">Ktedonobacter robiniae</name>
    <dbReference type="NCBI Taxonomy" id="2778365"/>
    <lineage>
        <taxon>Bacteria</taxon>
        <taxon>Bacillati</taxon>
        <taxon>Chloroflexota</taxon>
        <taxon>Ktedonobacteria</taxon>
        <taxon>Ktedonobacterales</taxon>
        <taxon>Ktedonobacteraceae</taxon>
        <taxon>Ktedonobacter</taxon>
    </lineage>
</organism>
<sequence length="162" mass="18703">MPENGSTLAVFYENWQNYQNLLIKAIAPLTPEQLTQRADPSLRSIDIILRHIIGGRARWFHQMMGVGDEEFISMGGWDRRDAPERSAAELVHGLEKTWSVMYEAISSWTEEDWHITYQNDPGDEPETFTRQWIIWHLIEHDIHHGGEVSLTLGMHGLQAPDL</sequence>
<dbReference type="Pfam" id="PF05163">
    <property type="entry name" value="DinB"/>
    <property type="match status" value="1"/>
</dbReference>
<evidence type="ECO:0008006" key="5">
    <source>
        <dbReference type="Google" id="ProtNLM"/>
    </source>
</evidence>
<dbReference type="RefSeq" id="WP_201373279.1">
    <property type="nucleotide sequence ID" value="NZ_BNJG01000002.1"/>
</dbReference>
<gene>
    <name evidence="3" type="ORF">KSB_52950</name>
</gene>